<evidence type="ECO:0000313" key="2">
    <source>
        <dbReference type="EMBL" id="KAL2538884.1"/>
    </source>
</evidence>
<name>A0ABD1VNF7_9LAMI</name>
<dbReference type="InterPro" id="IPR044300">
    <property type="entry name" value="STOP1/2"/>
</dbReference>
<dbReference type="Proteomes" id="UP001604277">
    <property type="component" value="Unassembled WGS sequence"/>
</dbReference>
<dbReference type="Pfam" id="PF23118">
    <property type="entry name" value="zf-C2H2_STOP2_C"/>
    <property type="match status" value="1"/>
</dbReference>
<feature type="domain" description="STOP1/2-like C2H2-type zinc finger" evidence="1">
    <location>
        <begin position="41"/>
        <end position="70"/>
    </location>
</feature>
<evidence type="ECO:0000313" key="3">
    <source>
        <dbReference type="Proteomes" id="UP001604277"/>
    </source>
</evidence>
<proteinExistence type="predicted"/>
<sequence length="171" mass="19067">MKNHYKRSHCDKTYMCSRCNAKKFSVLADLKTHEKHCGKDKWLCSCGTTFSRKDKLFGHIALFQGHSPAIPVDEAKASVGPSDRGQISEATTKIEPRDFNFKSNVIEVKGSGNDPTSYFSPLDFGTSNAGEFHEFPRLPFEDSESSFSFLFSGSCDYPPNTGRYSGSINLE</sequence>
<evidence type="ECO:0000259" key="1">
    <source>
        <dbReference type="Pfam" id="PF23118"/>
    </source>
</evidence>
<organism evidence="2 3">
    <name type="scientific">Forsythia ovata</name>
    <dbReference type="NCBI Taxonomy" id="205694"/>
    <lineage>
        <taxon>Eukaryota</taxon>
        <taxon>Viridiplantae</taxon>
        <taxon>Streptophyta</taxon>
        <taxon>Embryophyta</taxon>
        <taxon>Tracheophyta</taxon>
        <taxon>Spermatophyta</taxon>
        <taxon>Magnoliopsida</taxon>
        <taxon>eudicotyledons</taxon>
        <taxon>Gunneridae</taxon>
        <taxon>Pentapetalae</taxon>
        <taxon>asterids</taxon>
        <taxon>lamiids</taxon>
        <taxon>Lamiales</taxon>
        <taxon>Oleaceae</taxon>
        <taxon>Forsythieae</taxon>
        <taxon>Forsythia</taxon>
    </lineage>
</organism>
<dbReference type="InterPro" id="IPR058196">
    <property type="entry name" value="zf-C2H2_STOP1/2_C"/>
</dbReference>
<comment type="caution">
    <text evidence="2">The sequence shown here is derived from an EMBL/GenBank/DDBJ whole genome shotgun (WGS) entry which is preliminary data.</text>
</comment>
<keyword evidence="3" id="KW-1185">Reference proteome</keyword>
<dbReference type="EMBL" id="JBFOLJ010000005">
    <property type="protein sequence ID" value="KAL2538884.1"/>
    <property type="molecule type" value="Genomic_DNA"/>
</dbReference>
<reference evidence="3" key="1">
    <citation type="submission" date="2024-07" db="EMBL/GenBank/DDBJ databases">
        <title>Two chromosome-level genome assemblies of Korean endemic species Abeliophyllum distichum and Forsythia ovata (Oleaceae).</title>
        <authorList>
            <person name="Jang H."/>
        </authorList>
    </citation>
    <scope>NUCLEOTIDE SEQUENCE [LARGE SCALE GENOMIC DNA]</scope>
</reference>
<protein>
    <submittedName>
        <fullName evidence="2">Protein SENSITIVE TO PROTON RHIZOTOXICITY 1</fullName>
    </submittedName>
</protein>
<dbReference type="PANTHER" id="PTHR46352">
    <property type="entry name" value="PROTEIN SENSITIVE TO PROTON RHIZOTOXICITY 1"/>
    <property type="match status" value="1"/>
</dbReference>
<gene>
    <name evidence="2" type="ORF">Fot_20275</name>
</gene>
<dbReference type="PANTHER" id="PTHR46352:SF1">
    <property type="entry name" value="PROTEIN SENSITIVE TO PROTON RHIZOTOXICITY 1"/>
    <property type="match status" value="1"/>
</dbReference>
<dbReference type="Gene3D" id="3.30.160.60">
    <property type="entry name" value="Classic Zinc Finger"/>
    <property type="match status" value="1"/>
</dbReference>
<dbReference type="AlphaFoldDB" id="A0ABD1VNF7"/>
<accession>A0ABD1VNF7</accession>